<reference evidence="2" key="1">
    <citation type="journal article" date="2010" name="Science">
        <title>Plasticity of animal genome architecture unmasked by rapid evolution of a pelagic tunicate.</title>
        <authorList>
            <person name="Denoeud F."/>
            <person name="Henriet S."/>
            <person name="Mungpakdee S."/>
            <person name="Aury J.M."/>
            <person name="Da Silva C."/>
            <person name="Brinkmann H."/>
            <person name="Mikhaleva J."/>
            <person name="Olsen L.C."/>
            <person name="Jubin C."/>
            <person name="Canestro C."/>
            <person name="Bouquet J.M."/>
            <person name="Danks G."/>
            <person name="Poulain J."/>
            <person name="Campsteijn C."/>
            <person name="Adamski M."/>
            <person name="Cross I."/>
            <person name="Yadetie F."/>
            <person name="Muffato M."/>
            <person name="Louis A."/>
            <person name="Butcher S."/>
            <person name="Tsagkogeorga G."/>
            <person name="Konrad A."/>
            <person name="Singh S."/>
            <person name="Jensen M.F."/>
            <person name="Cong E.H."/>
            <person name="Eikeseth-Otteraa H."/>
            <person name="Noel B."/>
            <person name="Anthouard V."/>
            <person name="Porcel B.M."/>
            <person name="Kachouri-Lafond R."/>
            <person name="Nishino A."/>
            <person name="Ugolini M."/>
            <person name="Chourrout P."/>
            <person name="Nishida H."/>
            <person name="Aasland R."/>
            <person name="Huzurbazar S."/>
            <person name="Westhof E."/>
            <person name="Delsuc F."/>
            <person name="Lehrach H."/>
            <person name="Reinhardt R."/>
            <person name="Weissenbach J."/>
            <person name="Roy S.W."/>
            <person name="Artiguenave F."/>
            <person name="Postlethwait J.H."/>
            <person name="Manak J.R."/>
            <person name="Thompson E.M."/>
            <person name="Jaillon O."/>
            <person name="Du Pasquier L."/>
            <person name="Boudinot P."/>
            <person name="Liberles D.A."/>
            <person name="Volff J.N."/>
            <person name="Philippe H."/>
            <person name="Lenhard B."/>
            <person name="Roest Crollius H."/>
            <person name="Wincker P."/>
            <person name="Chourrout D."/>
        </authorList>
    </citation>
    <scope>NUCLEOTIDE SEQUENCE [LARGE SCALE GENOMIC DNA]</scope>
</reference>
<accession>E4Y216</accession>
<dbReference type="AlphaFoldDB" id="E4Y216"/>
<keyword evidence="3" id="KW-1185">Reference proteome</keyword>
<protein>
    <submittedName>
        <fullName evidence="2">Uncharacterized protein</fullName>
    </submittedName>
</protein>
<dbReference type="Proteomes" id="UP000001307">
    <property type="component" value="Unassembled WGS sequence"/>
</dbReference>
<evidence type="ECO:0000313" key="3">
    <source>
        <dbReference type="Proteomes" id="UP000001307"/>
    </source>
</evidence>
<evidence type="ECO:0000256" key="1">
    <source>
        <dbReference type="SAM" id="MobiDB-lite"/>
    </source>
</evidence>
<feature type="non-terminal residue" evidence="2">
    <location>
        <position position="1"/>
    </location>
</feature>
<dbReference type="InParanoid" id="E4Y216"/>
<organism evidence="2">
    <name type="scientific">Oikopleura dioica</name>
    <name type="common">Tunicate</name>
    <dbReference type="NCBI Taxonomy" id="34765"/>
    <lineage>
        <taxon>Eukaryota</taxon>
        <taxon>Metazoa</taxon>
        <taxon>Chordata</taxon>
        <taxon>Tunicata</taxon>
        <taxon>Appendicularia</taxon>
        <taxon>Copelata</taxon>
        <taxon>Oikopleuridae</taxon>
        <taxon>Oikopleura</taxon>
    </lineage>
</organism>
<name>E4Y216_OIKDI</name>
<dbReference type="EMBL" id="FN653736">
    <property type="protein sequence ID" value="CBY15910.1"/>
    <property type="molecule type" value="Genomic_DNA"/>
</dbReference>
<sequence length="479" mass="54592">DRFTLIGSGICIAADKVKDLLNLLGPGSTREELINNPPGGPNVVLPETMRQLRIAISLGTLRRNKIRNHFKSRTVSISREFRQNWYSMCVNKTQEMVDGLGAVLENRPSDEELIRQGLVDPSQFEKLIEIRDTLSAFLNVKGNKKALMEIFGSGRTIIFCFLPAPGHDSIYHYVRSYVLRDSAPIPMSRMVINANQICRLIMEDAGLTFITTNTHRAVRGWSYLSKQNPSRSTRRNSGREEMTRNLIRNDVFISNTVDSQLSSQILARWRGRRNQDRRIESRRNQNYQSERMELASPIDSPNQIESNLNARINSCTSLSPDNINKISAVENPSNLEVEELKALCKELNELNKKHAVDIRCINTNPGLCDLKGEKFRDIVNEHKKVDLVFANELRMDRAFFEQSECWPEGFHCISHDKLKGNNLAFSAILLRNSTMADYVREKCSFGTITGKIVNQAQSITCMYQIPEKPISKISDYIKH</sequence>
<proteinExistence type="predicted"/>
<evidence type="ECO:0000313" key="2">
    <source>
        <dbReference type="EMBL" id="CBY15910.1"/>
    </source>
</evidence>
<feature type="compositionally biased region" description="Basic and acidic residues" evidence="1">
    <location>
        <begin position="273"/>
        <end position="283"/>
    </location>
</feature>
<feature type="region of interest" description="Disordered" evidence="1">
    <location>
        <begin position="272"/>
        <end position="301"/>
    </location>
</feature>
<gene>
    <name evidence="2" type="ORF">GSOID_T00016200001</name>
</gene>